<protein>
    <submittedName>
        <fullName evidence="2">PaaI family thioesterase</fullName>
    </submittedName>
</protein>
<keyword evidence="3" id="KW-1185">Reference proteome</keyword>
<feature type="domain" description="Thioesterase" evidence="1">
    <location>
        <begin position="52"/>
        <end position="124"/>
    </location>
</feature>
<dbReference type="Gene3D" id="3.10.129.10">
    <property type="entry name" value="Hotdog Thioesterase"/>
    <property type="match status" value="1"/>
</dbReference>
<evidence type="ECO:0000313" key="2">
    <source>
        <dbReference type="EMBL" id="AXL21506.1"/>
    </source>
</evidence>
<dbReference type="InterPro" id="IPR029069">
    <property type="entry name" value="HotDog_dom_sf"/>
</dbReference>
<gene>
    <name evidence="2" type="ORF">DKB62_07980</name>
</gene>
<dbReference type="Pfam" id="PF03061">
    <property type="entry name" value="4HBT"/>
    <property type="match status" value="1"/>
</dbReference>
<dbReference type="InterPro" id="IPR052061">
    <property type="entry name" value="PTE-AB_protein"/>
</dbReference>
<dbReference type="SUPFAM" id="SSF54637">
    <property type="entry name" value="Thioesterase/thiol ester dehydrase-isomerase"/>
    <property type="match status" value="1"/>
</dbReference>
<dbReference type="CDD" id="cd03443">
    <property type="entry name" value="PaaI_thioesterase"/>
    <property type="match status" value="1"/>
</dbReference>
<dbReference type="InterPro" id="IPR006683">
    <property type="entry name" value="Thioestr_dom"/>
</dbReference>
<organism evidence="2 3">
    <name type="scientific">Megasphaera stantonii</name>
    <dbReference type="NCBI Taxonomy" id="2144175"/>
    <lineage>
        <taxon>Bacteria</taxon>
        <taxon>Bacillati</taxon>
        <taxon>Bacillota</taxon>
        <taxon>Negativicutes</taxon>
        <taxon>Veillonellales</taxon>
        <taxon>Veillonellaceae</taxon>
        <taxon>Megasphaera</taxon>
    </lineage>
</organism>
<dbReference type="OrthoDB" id="9792301at2"/>
<dbReference type="RefSeq" id="WP_095629283.1">
    <property type="nucleotide sequence ID" value="NZ_CALYAU010000001.1"/>
</dbReference>
<dbReference type="AlphaFoldDB" id="A0A346B063"/>
<evidence type="ECO:0000313" key="3">
    <source>
        <dbReference type="Proteomes" id="UP000254337"/>
    </source>
</evidence>
<dbReference type="PANTHER" id="PTHR47260">
    <property type="entry name" value="UPF0644 PROTEIN PB2B4.06"/>
    <property type="match status" value="1"/>
</dbReference>
<name>A0A346B063_9FIRM</name>
<reference evidence="2 3" key="1">
    <citation type="submission" date="2018-05" db="EMBL/GenBank/DDBJ databases">
        <title>Complete genome sequence of Megasphaera sp. AJH120T, isolated from the ceca of a chicken.</title>
        <authorList>
            <person name="Maki J."/>
            <person name="Looft T."/>
        </authorList>
    </citation>
    <scope>NUCLEOTIDE SEQUENCE [LARGE SCALE GENOMIC DNA]</scope>
    <source>
        <strain evidence="2 3">AJH120</strain>
    </source>
</reference>
<proteinExistence type="predicted"/>
<dbReference type="KEGG" id="meg:DKB62_07980"/>
<accession>A0A346B063</accession>
<dbReference type="PANTHER" id="PTHR47260:SF3">
    <property type="entry name" value="THIOESTERASE FAMILY PROTEIN (AFU_ORTHOLOGUE AFUA_7G03960)"/>
    <property type="match status" value="1"/>
</dbReference>
<evidence type="ECO:0000259" key="1">
    <source>
        <dbReference type="Pfam" id="PF03061"/>
    </source>
</evidence>
<dbReference type="Proteomes" id="UP000254337">
    <property type="component" value="Chromosome"/>
</dbReference>
<dbReference type="EMBL" id="CP029462">
    <property type="protein sequence ID" value="AXL21506.1"/>
    <property type="molecule type" value="Genomic_DNA"/>
</dbReference>
<sequence>MTQETTAVDTSWCFGCGKENPIGLKLDMKEIDGVWTAYFTPKKEHESYGDRMHGGLTSTLLDEVMGDCVFRKAGRPAYTAKLEIRFRSAVRIGETVKVEGWITSRRGRLVTAEGRVVHEDGSVAAESSAKMMLAK</sequence>